<dbReference type="AlphaFoldDB" id="J9F9Q8"/>
<dbReference type="EMBL" id="AMCI01008044">
    <property type="protein sequence ID" value="EJW91636.1"/>
    <property type="molecule type" value="Genomic_DNA"/>
</dbReference>
<evidence type="ECO:0000256" key="1">
    <source>
        <dbReference type="SAM" id="MobiDB-lite"/>
    </source>
</evidence>
<organism evidence="2">
    <name type="scientific">gut metagenome</name>
    <dbReference type="NCBI Taxonomy" id="749906"/>
    <lineage>
        <taxon>unclassified sequences</taxon>
        <taxon>metagenomes</taxon>
        <taxon>organismal metagenomes</taxon>
    </lineage>
</organism>
<comment type="caution">
    <text evidence="2">The sequence shown here is derived from an EMBL/GenBank/DDBJ whole genome shotgun (WGS) entry which is preliminary data.</text>
</comment>
<gene>
    <name evidence="2" type="ORF">EVA_20257</name>
</gene>
<feature type="non-terminal residue" evidence="2">
    <location>
        <position position="1"/>
    </location>
</feature>
<name>J9F9Q8_9ZZZZ</name>
<feature type="compositionally biased region" description="Basic and acidic residues" evidence="1">
    <location>
        <begin position="41"/>
        <end position="69"/>
    </location>
</feature>
<evidence type="ECO:0008006" key="3">
    <source>
        <dbReference type="Google" id="ProtNLM"/>
    </source>
</evidence>
<proteinExistence type="predicted"/>
<evidence type="ECO:0000313" key="2">
    <source>
        <dbReference type="EMBL" id="EJW91636.1"/>
    </source>
</evidence>
<accession>J9F9Q8</accession>
<protein>
    <recommendedName>
        <fullName evidence="3">OCRE domain-containing protein</fullName>
    </recommendedName>
</protein>
<feature type="region of interest" description="Disordered" evidence="1">
    <location>
        <begin position="41"/>
        <end position="101"/>
    </location>
</feature>
<sequence>AYQQVLNNLQGENVCFLFDGINGVINKVACSYMYLSPEERAENREIPKHVIDPELYPKETGDKSNKEDQPPAEQTDQPQVVDPSHPQPPADLSTIGDWEPSVVEGIQYSPSTGMFYSTKEGIYYTYDASTDTFYPY</sequence>
<reference evidence="2" key="1">
    <citation type="journal article" date="2012" name="PLoS ONE">
        <title>Gene sets for utilization of primary and secondary nutrition supplies in the distal gut of endangered iberian lynx.</title>
        <authorList>
            <person name="Alcaide M."/>
            <person name="Messina E."/>
            <person name="Richter M."/>
            <person name="Bargiela R."/>
            <person name="Peplies J."/>
            <person name="Huws S.A."/>
            <person name="Newbold C.J."/>
            <person name="Golyshin P.N."/>
            <person name="Simon M.A."/>
            <person name="Lopez G."/>
            <person name="Yakimov M.M."/>
            <person name="Ferrer M."/>
        </authorList>
    </citation>
    <scope>NUCLEOTIDE SEQUENCE</scope>
</reference>